<dbReference type="PANTHER" id="PTHR23163:SF0">
    <property type="entry name" value="E3 UBIQUITIN-PROTEIN LIGASE BRE1"/>
    <property type="match status" value="1"/>
</dbReference>
<evidence type="ECO:0000313" key="9">
    <source>
        <dbReference type="EMBL" id="KAG8065623.1"/>
    </source>
</evidence>
<feature type="coiled-coil region" evidence="7">
    <location>
        <begin position="132"/>
        <end position="183"/>
    </location>
</feature>
<comment type="similarity">
    <text evidence="6">Belongs to the BRE1 family.</text>
</comment>
<feature type="coiled-coil region" evidence="7">
    <location>
        <begin position="275"/>
        <end position="302"/>
    </location>
</feature>
<keyword evidence="6" id="KW-0808">Transferase</keyword>
<dbReference type="AlphaFoldDB" id="A0A8J5S6N9"/>
<dbReference type="GO" id="GO:0016567">
    <property type="term" value="P:protein ubiquitination"/>
    <property type="evidence" value="ECO:0007669"/>
    <property type="project" value="UniProtKB-UniRule"/>
</dbReference>
<comment type="catalytic activity">
    <reaction evidence="6">
        <text>S-ubiquitinyl-[E2 ubiquitin-conjugating enzyme]-L-cysteine + [acceptor protein]-L-lysine = [E2 ubiquitin-conjugating enzyme]-L-cysteine + N(6)-ubiquitinyl-[acceptor protein]-L-lysine.</text>
        <dbReference type="EC" id="2.3.2.27"/>
    </reaction>
</comment>
<feature type="region of interest" description="Disordered" evidence="8">
    <location>
        <begin position="411"/>
        <end position="441"/>
    </location>
</feature>
<sequence>MTHNGTIALVNNSWEELVENLKSISICKSGSNSDLGSGFSKAQKDGTCMPIERDTLRSLVEDGVIESSGCITGCHLRSDAPPVLQDILFQSSDLLHANDCALAALTKLPENDHRRRLQSTSSNLSSGLNNVIQALSELHLKHRQLAENYQNQRDSSARNRVRHKRLKEELASTASELDETNYKLTALKAQRDNSQGTPVLFPAFGNKNIAEDKVRDKQRELQDLEATHKELMELVSKRLVEIRRLHEERIEILDKLATFQNILTDFKSIRSSKAFQLLNDQLQKSQAELDHYQTLLEKLQVDKDKFVWQERQFNLKVDLAEIPDRVSAFCESRIADLKKDIQKLCDEKNMLVLKLEEASREPGRNQVITKFKALVSSIPREMSAMQSEMTKHKEASLELNSLRAEVHSLSSLLSRKERENEEASSRSAHAGSDITQLQSVSSNLRQTTKELKLFVDMYKRESTDSREVMESRDKEFHEWAHVHAVKSALDESKLEQRVKAANEAEAISQQSLASVEAEIAESGQKLGTSRRDLVRLSHMLKSKQEECEAYRLEVESIGQAYDDIQTQNQQLLQQIIERDDDNTKMQKKTYHLPVYKV</sequence>
<gene>
    <name evidence="9" type="ORF">GUJ93_ZPchr0004g38501</name>
</gene>
<evidence type="ECO:0000256" key="2">
    <source>
        <dbReference type="ARBA" id="ARBA00022723"/>
    </source>
</evidence>
<comment type="pathway">
    <text evidence="6">Protein modification; protein ubiquitination.</text>
</comment>
<dbReference type="InterPro" id="IPR013956">
    <property type="entry name" value="E3_ubiquit_lig_Bre1"/>
</dbReference>
<feature type="coiled-coil region" evidence="7">
    <location>
        <begin position="334"/>
        <end position="361"/>
    </location>
</feature>
<feature type="coiled-coil region" evidence="7">
    <location>
        <begin position="207"/>
        <end position="234"/>
    </location>
</feature>
<evidence type="ECO:0000256" key="5">
    <source>
        <dbReference type="ARBA" id="ARBA00023242"/>
    </source>
</evidence>
<dbReference type="EMBL" id="JAAALK010000285">
    <property type="protein sequence ID" value="KAG8065623.1"/>
    <property type="molecule type" value="Genomic_DNA"/>
</dbReference>
<dbReference type="GO" id="GO:0006325">
    <property type="term" value="P:chromatin organization"/>
    <property type="evidence" value="ECO:0007669"/>
    <property type="project" value="UniProtKB-KW"/>
</dbReference>
<keyword evidence="6" id="KW-0833">Ubl conjugation pathway</keyword>
<accession>A0A8J5S6N9</accession>
<dbReference type="Proteomes" id="UP000729402">
    <property type="component" value="Unassembled WGS sequence"/>
</dbReference>
<comment type="caution">
    <text evidence="9">The sequence shown here is derived from an EMBL/GenBank/DDBJ whole genome shotgun (WGS) entry which is preliminary data.</text>
</comment>
<keyword evidence="10" id="KW-1185">Reference proteome</keyword>
<protein>
    <recommendedName>
        <fullName evidence="6">E3 ubiquitin protein ligase</fullName>
        <ecNumber evidence="6">2.3.2.27</ecNumber>
    </recommendedName>
</protein>
<evidence type="ECO:0000256" key="8">
    <source>
        <dbReference type="SAM" id="MobiDB-lite"/>
    </source>
</evidence>
<dbReference type="GO" id="GO:0033503">
    <property type="term" value="C:HULC complex"/>
    <property type="evidence" value="ECO:0007669"/>
    <property type="project" value="TreeGrafter"/>
</dbReference>
<evidence type="ECO:0000313" key="10">
    <source>
        <dbReference type="Proteomes" id="UP000729402"/>
    </source>
</evidence>
<dbReference type="GO" id="GO:0005634">
    <property type="term" value="C:nucleus"/>
    <property type="evidence" value="ECO:0007669"/>
    <property type="project" value="UniProtKB-SubCell"/>
</dbReference>
<evidence type="ECO:0000256" key="6">
    <source>
        <dbReference type="RuleBase" id="RU365038"/>
    </source>
</evidence>
<reference evidence="9" key="1">
    <citation type="journal article" date="2021" name="bioRxiv">
        <title>Whole Genome Assembly and Annotation of Northern Wild Rice, Zizania palustris L., Supports a Whole Genome Duplication in the Zizania Genus.</title>
        <authorList>
            <person name="Haas M."/>
            <person name="Kono T."/>
            <person name="Macchietto M."/>
            <person name="Millas R."/>
            <person name="McGilp L."/>
            <person name="Shao M."/>
            <person name="Duquette J."/>
            <person name="Hirsch C.N."/>
            <person name="Kimball J."/>
        </authorList>
    </citation>
    <scope>NUCLEOTIDE SEQUENCE</scope>
    <source>
        <tissue evidence="9">Fresh leaf tissue</tissue>
    </source>
</reference>
<dbReference type="OrthoDB" id="10266039at2759"/>
<evidence type="ECO:0000256" key="3">
    <source>
        <dbReference type="ARBA" id="ARBA00022771"/>
    </source>
</evidence>
<keyword evidence="6" id="KW-0156">Chromatin regulator</keyword>
<reference evidence="9" key="2">
    <citation type="submission" date="2021-02" db="EMBL/GenBank/DDBJ databases">
        <authorList>
            <person name="Kimball J.A."/>
            <person name="Haas M.W."/>
            <person name="Macchietto M."/>
            <person name="Kono T."/>
            <person name="Duquette J."/>
            <person name="Shao M."/>
        </authorList>
    </citation>
    <scope>NUCLEOTIDE SEQUENCE</scope>
    <source>
        <tissue evidence="9">Fresh leaf tissue</tissue>
    </source>
</reference>
<organism evidence="9 10">
    <name type="scientific">Zizania palustris</name>
    <name type="common">Northern wild rice</name>
    <dbReference type="NCBI Taxonomy" id="103762"/>
    <lineage>
        <taxon>Eukaryota</taxon>
        <taxon>Viridiplantae</taxon>
        <taxon>Streptophyta</taxon>
        <taxon>Embryophyta</taxon>
        <taxon>Tracheophyta</taxon>
        <taxon>Spermatophyta</taxon>
        <taxon>Magnoliopsida</taxon>
        <taxon>Liliopsida</taxon>
        <taxon>Poales</taxon>
        <taxon>Poaceae</taxon>
        <taxon>BOP clade</taxon>
        <taxon>Oryzoideae</taxon>
        <taxon>Oryzeae</taxon>
        <taxon>Zizaniinae</taxon>
        <taxon>Zizania</taxon>
    </lineage>
</organism>
<keyword evidence="4 6" id="KW-0862">Zinc</keyword>
<name>A0A8J5S6N9_ZIZPA</name>
<keyword evidence="5 6" id="KW-0539">Nucleus</keyword>
<proteinExistence type="inferred from homology"/>
<dbReference type="GO" id="GO:0008270">
    <property type="term" value="F:zinc ion binding"/>
    <property type="evidence" value="ECO:0007669"/>
    <property type="project" value="UniProtKB-KW"/>
</dbReference>
<feature type="compositionally biased region" description="Basic and acidic residues" evidence="8">
    <location>
        <begin position="414"/>
        <end position="424"/>
    </location>
</feature>
<dbReference type="GO" id="GO:0061630">
    <property type="term" value="F:ubiquitin protein ligase activity"/>
    <property type="evidence" value="ECO:0007669"/>
    <property type="project" value="UniProtKB-EC"/>
</dbReference>
<evidence type="ECO:0000256" key="7">
    <source>
        <dbReference type="SAM" id="Coils"/>
    </source>
</evidence>
<keyword evidence="2 6" id="KW-0479">Metal-binding</keyword>
<keyword evidence="3 6" id="KW-0863">Zinc-finger</keyword>
<evidence type="ECO:0000256" key="1">
    <source>
        <dbReference type="ARBA" id="ARBA00004123"/>
    </source>
</evidence>
<dbReference type="EC" id="2.3.2.27" evidence="6"/>
<dbReference type="PANTHER" id="PTHR23163">
    <property type="entry name" value="RING FINGER PROTEIN-RELATED"/>
    <property type="match status" value="1"/>
</dbReference>
<comment type="subcellular location">
    <subcellularLocation>
        <location evidence="1 6">Nucleus</location>
    </subcellularLocation>
</comment>
<dbReference type="UniPathway" id="UPA00143"/>
<keyword evidence="6 7" id="KW-0175">Coiled coil</keyword>
<evidence type="ECO:0000256" key="4">
    <source>
        <dbReference type="ARBA" id="ARBA00022833"/>
    </source>
</evidence>